<evidence type="ECO:0000313" key="1">
    <source>
        <dbReference type="EMBL" id="KRZ64229.1"/>
    </source>
</evidence>
<dbReference type="Proteomes" id="UP000054843">
    <property type="component" value="Unassembled WGS sequence"/>
</dbReference>
<protein>
    <submittedName>
        <fullName evidence="1">Uncharacterized protein</fullName>
    </submittedName>
</protein>
<gene>
    <name evidence="1" type="ORF">T10_4030</name>
</gene>
<dbReference type="EMBL" id="JYDO01001337">
    <property type="protein sequence ID" value="KRZ64229.1"/>
    <property type="molecule type" value="Genomic_DNA"/>
</dbReference>
<reference evidence="1 2" key="1">
    <citation type="submission" date="2015-01" db="EMBL/GenBank/DDBJ databases">
        <title>Evolution of Trichinella species and genotypes.</title>
        <authorList>
            <person name="Korhonen P.K."/>
            <person name="Edoardo P."/>
            <person name="Giuseppe L.R."/>
            <person name="Gasser R.B."/>
        </authorList>
    </citation>
    <scope>NUCLEOTIDE SEQUENCE [LARGE SCALE GENOMIC DNA]</scope>
    <source>
        <strain evidence="1">ISS1980</strain>
    </source>
</reference>
<proteinExistence type="predicted"/>
<sequence>MVDIISRACGEYSLVNLRSILVKTSLPHRVTEGQSHNPDHAGFEMMSARDTLTANHEWR</sequence>
<evidence type="ECO:0000313" key="2">
    <source>
        <dbReference type="Proteomes" id="UP000054843"/>
    </source>
</evidence>
<dbReference type="AlphaFoldDB" id="A0A0V1LXJ4"/>
<keyword evidence="2" id="KW-1185">Reference proteome</keyword>
<name>A0A0V1LXJ4_9BILA</name>
<organism evidence="1 2">
    <name type="scientific">Trichinella papuae</name>
    <dbReference type="NCBI Taxonomy" id="268474"/>
    <lineage>
        <taxon>Eukaryota</taxon>
        <taxon>Metazoa</taxon>
        <taxon>Ecdysozoa</taxon>
        <taxon>Nematoda</taxon>
        <taxon>Enoplea</taxon>
        <taxon>Dorylaimia</taxon>
        <taxon>Trichinellida</taxon>
        <taxon>Trichinellidae</taxon>
        <taxon>Trichinella</taxon>
    </lineage>
</organism>
<comment type="caution">
    <text evidence="1">The sequence shown here is derived from an EMBL/GenBank/DDBJ whole genome shotgun (WGS) entry which is preliminary data.</text>
</comment>
<accession>A0A0V1LXJ4</accession>